<evidence type="ECO:0000313" key="1">
    <source>
        <dbReference type="EMBL" id="KAB1086188.1"/>
    </source>
</evidence>
<name>A0A6A1TP68_NEOGA</name>
<dbReference type="RefSeq" id="WP_151041702.1">
    <property type="nucleotide sequence ID" value="NZ_VZUL01000002.1"/>
</dbReference>
<gene>
    <name evidence="1" type="ORF">F4V91_06910</name>
</gene>
<dbReference type="EMBL" id="VZUL01000002">
    <property type="protein sequence ID" value="KAB1086188.1"/>
    <property type="molecule type" value="Genomic_DNA"/>
</dbReference>
<organism evidence="1 2">
    <name type="scientific">Neorhizobium galegae</name>
    <name type="common">Rhizobium galegae</name>
    <dbReference type="NCBI Taxonomy" id="399"/>
    <lineage>
        <taxon>Bacteria</taxon>
        <taxon>Pseudomonadati</taxon>
        <taxon>Pseudomonadota</taxon>
        <taxon>Alphaproteobacteria</taxon>
        <taxon>Hyphomicrobiales</taxon>
        <taxon>Rhizobiaceae</taxon>
        <taxon>Rhizobium/Agrobacterium group</taxon>
        <taxon>Neorhizobium</taxon>
    </lineage>
</organism>
<reference evidence="1 2" key="1">
    <citation type="submission" date="2019-09" db="EMBL/GenBank/DDBJ databases">
        <title>Genome sequencing of Ng87 strain.</title>
        <authorList>
            <person name="Karasev E.S."/>
            <person name="Andronov E."/>
        </authorList>
    </citation>
    <scope>NUCLEOTIDE SEQUENCE [LARGE SCALE GENOMIC DNA]</scope>
    <source>
        <strain evidence="1 2">Ng87</strain>
    </source>
</reference>
<dbReference type="Proteomes" id="UP000386575">
    <property type="component" value="Unassembled WGS sequence"/>
</dbReference>
<comment type="caution">
    <text evidence="1">The sequence shown here is derived from an EMBL/GenBank/DDBJ whole genome shotgun (WGS) entry which is preliminary data.</text>
</comment>
<accession>A0A6A1TP68</accession>
<protein>
    <submittedName>
        <fullName evidence="1">Uncharacterized protein</fullName>
    </submittedName>
</protein>
<dbReference type="AlphaFoldDB" id="A0A6A1TP68"/>
<evidence type="ECO:0000313" key="2">
    <source>
        <dbReference type="Proteomes" id="UP000386575"/>
    </source>
</evidence>
<proteinExistence type="predicted"/>
<sequence length="274" mass="30897">MGIEDLRARQRQSIMQSQQRQLGFEYAQEIDMKSKNVESIRAAHPELFHPSVGDVSDGWTNLVDSFLAEFNDLGEGMVSPGEVRFERTNSGLKAFAWANPEMHWSPEKARTVVELQRHLNMSSRETCEWCGNGHAGLVTLGERVTFFLCEEHKLKAEAKLTAQIEAFDARVRFREEMSILFQPMSVMSLQVGDHNMSILQKALLDIKLIVEERDLIGKVLITKVMESEGQLFLSARCDQANPASQFEIQDIVKHAEWQSNQASLAAGKGDDDDA</sequence>